<reference evidence="3 4" key="1">
    <citation type="submission" date="2020-02" db="EMBL/GenBank/DDBJ databases">
        <title>Draft genome sequence of two Spirosoma agri KCTC 52727 and Spirosoma terrae KCTC 52035.</title>
        <authorList>
            <person name="Rojas J."/>
            <person name="Ambika Manirajan B."/>
            <person name="Ratering S."/>
            <person name="Suarez C."/>
            <person name="Schnell S."/>
        </authorList>
    </citation>
    <scope>NUCLEOTIDE SEQUENCE [LARGE SCALE GENOMIC DNA]</scope>
    <source>
        <strain evidence="3 4">KCTC 52727</strain>
    </source>
</reference>
<dbReference type="SUPFAM" id="SSF69318">
    <property type="entry name" value="Integrin alpha N-terminal domain"/>
    <property type="match status" value="2"/>
</dbReference>
<keyword evidence="4" id="KW-1185">Reference proteome</keyword>
<dbReference type="NCBIfam" id="TIGR04183">
    <property type="entry name" value="Por_Secre_tail"/>
    <property type="match status" value="1"/>
</dbReference>
<dbReference type="EMBL" id="JAAGNZ010000002">
    <property type="protein sequence ID" value="NEU69698.1"/>
    <property type="molecule type" value="Genomic_DNA"/>
</dbReference>
<evidence type="ECO:0000313" key="3">
    <source>
        <dbReference type="EMBL" id="NEU69698.1"/>
    </source>
</evidence>
<dbReference type="InterPro" id="IPR026444">
    <property type="entry name" value="Secre_tail"/>
</dbReference>
<name>A0A6M0IN72_9BACT</name>
<sequence>MKKLFTLCFFVIPLLNYAQSTAPAFGFQYDQRPTVSIDGRALISPWAGGLNALQYATVRLNDDARDDLVVFDRSTNKVSTFVAIDNPTGSGIAWQYAPAYETAFPSINGWMVIIDYDADGRKDLFSPGPSGNIDVYHNETQGGNVVFKRVISSLTTVGFGGKQNLYVAPTDAPAITDFDDDGDIDILTFDASGNLITYQQNMSVERTGKKDGLDFKRADCQVWGHFIKEFCNDFTFGISCDGTAGAGKVNPVVNAAKPVGTRPLHSGNTLAILDVNGDGKKDMLFGFVSCTNIAVLYNAGANNENATFTSFDSLFPAQNPIAFPAYAATFSEDVDGDGIKDLLASTYSDFNENRLYNFRASSWFYRNAGTNQKPDFKLIQKDFLQNDMLDLGENAAPALADLDGDGDMDLLVGYSGVLSGTAYRAGLWHFENKGTTQNPAFALVTTDYLGLTQGLGLSEVVPSFADVDANGSTDLVLTGTGAKGIEIRVFFNTAAKGAAAQYSLAGATRWPTPDLMQPGELLTVADMDHDGKSDVLVGKSEGTVHYFRNAGTAVSPTFQLQNQRFGGFTNDNSYYDRARSLVIADMNGDKKEEIITASNNGKVRIYQFPARLDQSLTLIDSLPGLGLPGTGLIAAMADLDGDQLPDLMLGSEAGGVRYLKNSSQKVVVTGLPEEVTGPWAFPNPTDRYLTVRPAFSGRIELVSLSGQAMLPMQEVKVDVETVIDLGGLSDGTYLLRLTADNRPALVQKVVVWK</sequence>
<dbReference type="Gene3D" id="2.130.10.130">
    <property type="entry name" value="Integrin alpha, N-terminal"/>
    <property type="match status" value="2"/>
</dbReference>
<dbReference type="Proteomes" id="UP000477386">
    <property type="component" value="Unassembled WGS sequence"/>
</dbReference>
<accession>A0A6M0IN72</accession>
<evidence type="ECO:0000313" key="4">
    <source>
        <dbReference type="Proteomes" id="UP000477386"/>
    </source>
</evidence>
<dbReference type="InterPro" id="IPR013517">
    <property type="entry name" value="FG-GAP"/>
</dbReference>
<gene>
    <name evidence="3" type="ORF">GK091_22650</name>
</gene>
<keyword evidence="1 2" id="KW-0732">Signal</keyword>
<dbReference type="RefSeq" id="WP_164042280.1">
    <property type="nucleotide sequence ID" value="NZ_JAAGNZ010000002.1"/>
</dbReference>
<dbReference type="Pfam" id="PF13517">
    <property type="entry name" value="FG-GAP_3"/>
    <property type="match status" value="2"/>
</dbReference>
<evidence type="ECO:0000256" key="2">
    <source>
        <dbReference type="SAM" id="SignalP"/>
    </source>
</evidence>
<comment type="caution">
    <text evidence="3">The sequence shown here is derived from an EMBL/GenBank/DDBJ whole genome shotgun (WGS) entry which is preliminary data.</text>
</comment>
<evidence type="ECO:0000256" key="1">
    <source>
        <dbReference type="ARBA" id="ARBA00022729"/>
    </source>
</evidence>
<organism evidence="3 4">
    <name type="scientific">Spirosoma agri</name>
    <dbReference type="NCBI Taxonomy" id="1987381"/>
    <lineage>
        <taxon>Bacteria</taxon>
        <taxon>Pseudomonadati</taxon>
        <taxon>Bacteroidota</taxon>
        <taxon>Cytophagia</taxon>
        <taxon>Cytophagales</taxon>
        <taxon>Cytophagaceae</taxon>
        <taxon>Spirosoma</taxon>
    </lineage>
</organism>
<dbReference type="PANTHER" id="PTHR44103">
    <property type="entry name" value="PROPROTEIN CONVERTASE P"/>
    <property type="match status" value="1"/>
</dbReference>
<protein>
    <submittedName>
        <fullName evidence="3">T9SS type A sorting domain-containing protein</fullName>
    </submittedName>
</protein>
<proteinExistence type="predicted"/>
<feature type="signal peptide" evidence="2">
    <location>
        <begin position="1"/>
        <end position="18"/>
    </location>
</feature>
<feature type="chain" id="PRO_5026933611" evidence="2">
    <location>
        <begin position="19"/>
        <end position="753"/>
    </location>
</feature>
<dbReference type="PANTHER" id="PTHR44103:SF1">
    <property type="entry name" value="PROPROTEIN CONVERTASE P"/>
    <property type="match status" value="1"/>
</dbReference>
<dbReference type="InterPro" id="IPR028994">
    <property type="entry name" value="Integrin_alpha_N"/>
</dbReference>
<dbReference type="AlphaFoldDB" id="A0A6M0IN72"/>